<sequence>MLGPDLRIGTLFDWTPVINPFSFLSDAEAKHLLSDELVFKEVRGAASFPNPAVYQRHLDLRSRFHELFLEGLSGRDVKSFVDATKWFFDRTTYSPLRLTLELGWEPTPRGAVPSPTSSGCTGGWIDAFEDLMRSSVGMEMRDLSEKEDEPKTWAGIDLNSVNVPGYHGPLRGWYKFFRSALGLSGAMWVEPYINMWNTPKTMEEWVQLRQSRAAKTDPVVLKARVERVMSDAEEALRKDIRRHEEMGFKLGSYSPTNIINDHLAKLERGDGVAEVYSHLRGEFTEILEYLKEKATRNGGSLDGKDQHMLGELGKVAEVIKGGEEVIRVSKGKVTKEEELGLVKETYTNEVRDKAGNVIASQVSTVWKDKSGRVVRSERRLAGSVLDFAFKPFLVEWLEFSLGTDTNDEKEQDKWNQGEEGKQESKKYKKWSFSK</sequence>
<dbReference type="EMBL" id="MU865289">
    <property type="protein sequence ID" value="KAK4232118.1"/>
    <property type="molecule type" value="Genomic_DNA"/>
</dbReference>
<protein>
    <submittedName>
        <fullName evidence="2">Uncharacterized protein</fullName>
    </submittedName>
</protein>
<comment type="caution">
    <text evidence="2">The sequence shown here is derived from an EMBL/GenBank/DDBJ whole genome shotgun (WGS) entry which is preliminary data.</text>
</comment>
<dbReference type="Proteomes" id="UP001301958">
    <property type="component" value="Unassembled WGS sequence"/>
</dbReference>
<evidence type="ECO:0000313" key="3">
    <source>
        <dbReference type="Proteomes" id="UP001301958"/>
    </source>
</evidence>
<gene>
    <name evidence="2" type="ORF">QBC38DRAFT_146005</name>
</gene>
<feature type="region of interest" description="Disordered" evidence="1">
    <location>
        <begin position="404"/>
        <end position="434"/>
    </location>
</feature>
<evidence type="ECO:0000313" key="2">
    <source>
        <dbReference type="EMBL" id="KAK4232118.1"/>
    </source>
</evidence>
<reference evidence="2" key="1">
    <citation type="journal article" date="2023" name="Mol. Phylogenet. Evol.">
        <title>Genome-scale phylogeny and comparative genomics of the fungal order Sordariales.</title>
        <authorList>
            <person name="Hensen N."/>
            <person name="Bonometti L."/>
            <person name="Westerberg I."/>
            <person name="Brannstrom I.O."/>
            <person name="Guillou S."/>
            <person name="Cros-Aarteil S."/>
            <person name="Calhoun S."/>
            <person name="Haridas S."/>
            <person name="Kuo A."/>
            <person name="Mondo S."/>
            <person name="Pangilinan J."/>
            <person name="Riley R."/>
            <person name="LaButti K."/>
            <person name="Andreopoulos B."/>
            <person name="Lipzen A."/>
            <person name="Chen C."/>
            <person name="Yan M."/>
            <person name="Daum C."/>
            <person name="Ng V."/>
            <person name="Clum A."/>
            <person name="Steindorff A."/>
            <person name="Ohm R.A."/>
            <person name="Martin F."/>
            <person name="Silar P."/>
            <person name="Natvig D.O."/>
            <person name="Lalanne C."/>
            <person name="Gautier V."/>
            <person name="Ament-Velasquez S.L."/>
            <person name="Kruys A."/>
            <person name="Hutchinson M.I."/>
            <person name="Powell A.J."/>
            <person name="Barry K."/>
            <person name="Miller A.N."/>
            <person name="Grigoriev I.V."/>
            <person name="Debuchy R."/>
            <person name="Gladieux P."/>
            <person name="Hiltunen Thoren M."/>
            <person name="Johannesson H."/>
        </authorList>
    </citation>
    <scope>NUCLEOTIDE SEQUENCE</scope>
    <source>
        <strain evidence="2">CBS 990.96</strain>
    </source>
</reference>
<reference evidence="2" key="2">
    <citation type="submission" date="2023-05" db="EMBL/GenBank/DDBJ databases">
        <authorList>
            <consortium name="Lawrence Berkeley National Laboratory"/>
            <person name="Steindorff A."/>
            <person name="Hensen N."/>
            <person name="Bonometti L."/>
            <person name="Westerberg I."/>
            <person name="Brannstrom I.O."/>
            <person name="Guillou S."/>
            <person name="Cros-Aarteil S."/>
            <person name="Calhoun S."/>
            <person name="Haridas S."/>
            <person name="Kuo A."/>
            <person name="Mondo S."/>
            <person name="Pangilinan J."/>
            <person name="Riley R."/>
            <person name="Labutti K."/>
            <person name="Andreopoulos B."/>
            <person name="Lipzen A."/>
            <person name="Chen C."/>
            <person name="Yanf M."/>
            <person name="Daum C."/>
            <person name="Ng V."/>
            <person name="Clum A."/>
            <person name="Ohm R."/>
            <person name="Martin F."/>
            <person name="Silar P."/>
            <person name="Natvig D."/>
            <person name="Lalanne C."/>
            <person name="Gautier V."/>
            <person name="Ament-Velasquez S.L."/>
            <person name="Kruys A."/>
            <person name="Hutchinson M.I."/>
            <person name="Powell A.J."/>
            <person name="Barry K."/>
            <person name="Miller A.N."/>
            <person name="Grigoriev I.V."/>
            <person name="Debuchy R."/>
            <person name="Gladieux P."/>
            <person name="Thoren M.H."/>
            <person name="Johannesson H."/>
        </authorList>
    </citation>
    <scope>NUCLEOTIDE SEQUENCE</scope>
    <source>
        <strain evidence="2">CBS 990.96</strain>
    </source>
</reference>
<evidence type="ECO:0000256" key="1">
    <source>
        <dbReference type="SAM" id="MobiDB-lite"/>
    </source>
</evidence>
<feature type="compositionally biased region" description="Basic and acidic residues" evidence="1">
    <location>
        <begin position="406"/>
        <end position="425"/>
    </location>
</feature>
<dbReference type="AlphaFoldDB" id="A0AAN7C057"/>
<proteinExistence type="predicted"/>
<organism evidence="2 3">
    <name type="scientific">Podospora fimiseda</name>
    <dbReference type="NCBI Taxonomy" id="252190"/>
    <lineage>
        <taxon>Eukaryota</taxon>
        <taxon>Fungi</taxon>
        <taxon>Dikarya</taxon>
        <taxon>Ascomycota</taxon>
        <taxon>Pezizomycotina</taxon>
        <taxon>Sordariomycetes</taxon>
        <taxon>Sordariomycetidae</taxon>
        <taxon>Sordariales</taxon>
        <taxon>Podosporaceae</taxon>
        <taxon>Podospora</taxon>
    </lineage>
</organism>
<accession>A0AAN7C057</accession>
<name>A0AAN7C057_9PEZI</name>
<keyword evidence="3" id="KW-1185">Reference proteome</keyword>